<dbReference type="Proteomes" id="UP001152747">
    <property type="component" value="Unassembled WGS sequence"/>
</dbReference>
<reference evidence="1" key="1">
    <citation type="submission" date="2022-11" db="EMBL/GenBank/DDBJ databases">
        <authorList>
            <person name="Kikuchi T."/>
        </authorList>
    </citation>
    <scope>NUCLEOTIDE SEQUENCE</scope>
    <source>
        <strain evidence="1">PS1010</strain>
    </source>
</reference>
<protein>
    <submittedName>
        <fullName evidence="1">Uncharacterized protein</fullName>
    </submittedName>
</protein>
<proteinExistence type="predicted"/>
<accession>A0A9P1ITV9</accession>
<organism evidence="1 2">
    <name type="scientific">Caenorhabditis angaria</name>
    <dbReference type="NCBI Taxonomy" id="860376"/>
    <lineage>
        <taxon>Eukaryota</taxon>
        <taxon>Metazoa</taxon>
        <taxon>Ecdysozoa</taxon>
        <taxon>Nematoda</taxon>
        <taxon>Chromadorea</taxon>
        <taxon>Rhabditida</taxon>
        <taxon>Rhabditina</taxon>
        <taxon>Rhabditomorpha</taxon>
        <taxon>Rhabditoidea</taxon>
        <taxon>Rhabditidae</taxon>
        <taxon>Peloderinae</taxon>
        <taxon>Caenorhabditis</taxon>
    </lineage>
</organism>
<evidence type="ECO:0000313" key="2">
    <source>
        <dbReference type="Proteomes" id="UP001152747"/>
    </source>
</evidence>
<dbReference type="OrthoDB" id="5844176at2759"/>
<dbReference type="EMBL" id="CANHGI010000005">
    <property type="protein sequence ID" value="CAI5452030.1"/>
    <property type="molecule type" value="Genomic_DNA"/>
</dbReference>
<evidence type="ECO:0000313" key="1">
    <source>
        <dbReference type="EMBL" id="CAI5452030.1"/>
    </source>
</evidence>
<keyword evidence="2" id="KW-1185">Reference proteome</keyword>
<sequence>MFLSRRVFSEAISNFRQILRTTGLEFEKGIEDYRIFRETNDTPDWGVVRMSSYAMCKNRPQEARKFLEEQFKEVGGSQRQARHVQITEAQINANLERVLKSNIETGIRFYEFLLDFRFCANRDVYLETIIEYIFKNDKNNWKYAIEVLNRLQEKQKSKSFKMSAYHILKSSVDSEKDLAELVKPRTLRNLRIFLRLETSSFPEVLDYCRSFGKFESSDVDFHIEIAGKLRSFEALENLLELYGGQMIIPMPKGYEKRIVEEFIKISGKSGNLEKLERSIQLTRTIEMEDRDVLYAKIRHFYKCLNVKPPVKLYE</sequence>
<name>A0A9P1ITV9_9PELO</name>
<comment type="caution">
    <text evidence="1">The sequence shown here is derived from an EMBL/GenBank/DDBJ whole genome shotgun (WGS) entry which is preliminary data.</text>
</comment>
<gene>
    <name evidence="1" type="ORF">CAMP_LOCUS14667</name>
</gene>
<dbReference type="AlphaFoldDB" id="A0A9P1ITV9"/>